<evidence type="ECO:0000313" key="1">
    <source>
        <dbReference type="EMBL" id="GAA5149558.1"/>
    </source>
</evidence>
<protein>
    <submittedName>
        <fullName evidence="1">Uncharacterized protein</fullName>
    </submittedName>
</protein>
<dbReference type="EMBL" id="BAABJP010000004">
    <property type="protein sequence ID" value="GAA5149558.1"/>
    <property type="molecule type" value="Genomic_DNA"/>
</dbReference>
<organism evidence="1 2">
    <name type="scientific">Pseudonocardia eucalypti</name>
    <dbReference type="NCBI Taxonomy" id="648755"/>
    <lineage>
        <taxon>Bacteria</taxon>
        <taxon>Bacillati</taxon>
        <taxon>Actinomycetota</taxon>
        <taxon>Actinomycetes</taxon>
        <taxon>Pseudonocardiales</taxon>
        <taxon>Pseudonocardiaceae</taxon>
        <taxon>Pseudonocardia</taxon>
    </lineage>
</organism>
<gene>
    <name evidence="1" type="ORF">GCM10023321_13580</name>
</gene>
<dbReference type="Proteomes" id="UP001428817">
    <property type="component" value="Unassembled WGS sequence"/>
</dbReference>
<evidence type="ECO:0000313" key="2">
    <source>
        <dbReference type="Proteomes" id="UP001428817"/>
    </source>
</evidence>
<accession>A0ABP9PNI4</accession>
<keyword evidence="2" id="KW-1185">Reference proteome</keyword>
<comment type="caution">
    <text evidence="1">The sequence shown here is derived from an EMBL/GenBank/DDBJ whole genome shotgun (WGS) entry which is preliminary data.</text>
</comment>
<dbReference type="RefSeq" id="WP_185062898.1">
    <property type="nucleotide sequence ID" value="NZ_BAABJP010000004.1"/>
</dbReference>
<name>A0ABP9PNI4_9PSEU</name>
<sequence length="45" mass="4658">MTEPLVVVEGDAVVPAVATGGAAEGVAAFREKRRSTFPDRDGAAW</sequence>
<proteinExistence type="predicted"/>
<reference evidence="2" key="1">
    <citation type="journal article" date="2019" name="Int. J. Syst. Evol. Microbiol.">
        <title>The Global Catalogue of Microorganisms (GCM) 10K type strain sequencing project: providing services to taxonomists for standard genome sequencing and annotation.</title>
        <authorList>
            <consortium name="The Broad Institute Genomics Platform"/>
            <consortium name="The Broad Institute Genome Sequencing Center for Infectious Disease"/>
            <person name="Wu L."/>
            <person name="Ma J."/>
        </authorList>
    </citation>
    <scope>NUCLEOTIDE SEQUENCE [LARGE SCALE GENOMIC DNA]</scope>
    <source>
        <strain evidence="2">JCM 18303</strain>
    </source>
</reference>